<keyword evidence="2" id="KW-0548">Nucleotidyltransferase</keyword>
<evidence type="ECO:0000256" key="4">
    <source>
        <dbReference type="ARBA" id="ARBA00022759"/>
    </source>
</evidence>
<protein>
    <submittedName>
        <fullName evidence="9">POK25 protein</fullName>
    </submittedName>
</protein>
<dbReference type="EMBL" id="VWYY01004524">
    <property type="protein sequence ID" value="NXE44146.1"/>
    <property type="molecule type" value="Genomic_DNA"/>
</dbReference>
<dbReference type="Gene3D" id="3.30.70.270">
    <property type="match status" value="1"/>
</dbReference>
<feature type="non-terminal residue" evidence="9">
    <location>
        <position position="1"/>
    </location>
</feature>
<feature type="non-terminal residue" evidence="9">
    <location>
        <position position="76"/>
    </location>
</feature>
<keyword evidence="3" id="KW-0540">Nuclease</keyword>
<dbReference type="GO" id="GO:0035613">
    <property type="term" value="F:RNA stem-loop binding"/>
    <property type="evidence" value="ECO:0007669"/>
    <property type="project" value="TreeGrafter"/>
</dbReference>
<evidence type="ECO:0000313" key="10">
    <source>
        <dbReference type="Proteomes" id="UP000547721"/>
    </source>
</evidence>
<dbReference type="PANTHER" id="PTHR41694:SF3">
    <property type="entry name" value="RNA-DIRECTED DNA POLYMERASE-RELATED"/>
    <property type="match status" value="1"/>
</dbReference>
<evidence type="ECO:0000256" key="6">
    <source>
        <dbReference type="ARBA" id="ARBA00022918"/>
    </source>
</evidence>
<dbReference type="Pfam" id="PF06817">
    <property type="entry name" value="RVT_thumb"/>
    <property type="match status" value="1"/>
</dbReference>
<dbReference type="GO" id="GO:0004519">
    <property type="term" value="F:endonuclease activity"/>
    <property type="evidence" value="ECO:0007669"/>
    <property type="project" value="UniProtKB-KW"/>
</dbReference>
<feature type="domain" description="Reverse transcriptase thumb" evidence="8">
    <location>
        <begin position="6"/>
        <end position="55"/>
    </location>
</feature>
<dbReference type="PANTHER" id="PTHR41694">
    <property type="entry name" value="ENDOGENOUS RETROVIRUS GROUP K MEMBER POL PROTEIN"/>
    <property type="match status" value="1"/>
</dbReference>
<dbReference type="InterPro" id="IPR010661">
    <property type="entry name" value="RVT_thumb"/>
</dbReference>
<name>A0A7K8MT69_9CORV</name>
<keyword evidence="1" id="KW-0808">Transferase</keyword>
<evidence type="ECO:0000256" key="7">
    <source>
        <dbReference type="SAM" id="MobiDB-lite"/>
    </source>
</evidence>
<evidence type="ECO:0000259" key="8">
    <source>
        <dbReference type="Pfam" id="PF06817"/>
    </source>
</evidence>
<evidence type="ECO:0000256" key="3">
    <source>
        <dbReference type="ARBA" id="ARBA00022722"/>
    </source>
</evidence>
<keyword evidence="5" id="KW-0378">Hydrolase</keyword>
<dbReference type="GO" id="GO:0016787">
    <property type="term" value="F:hydrolase activity"/>
    <property type="evidence" value="ECO:0007669"/>
    <property type="project" value="UniProtKB-KW"/>
</dbReference>
<dbReference type="AlphaFoldDB" id="A0A7K8MT69"/>
<dbReference type="InterPro" id="IPR043128">
    <property type="entry name" value="Rev_trsase/Diguanyl_cyclase"/>
</dbReference>
<proteinExistence type="predicted"/>
<evidence type="ECO:0000256" key="2">
    <source>
        <dbReference type="ARBA" id="ARBA00022695"/>
    </source>
</evidence>
<organism evidence="9 10">
    <name type="scientific">Ptilorrhoa leucosticta</name>
    <dbReference type="NCBI Taxonomy" id="449384"/>
    <lineage>
        <taxon>Eukaryota</taxon>
        <taxon>Metazoa</taxon>
        <taxon>Chordata</taxon>
        <taxon>Craniata</taxon>
        <taxon>Vertebrata</taxon>
        <taxon>Euteleostomi</taxon>
        <taxon>Archelosauria</taxon>
        <taxon>Archosauria</taxon>
        <taxon>Dinosauria</taxon>
        <taxon>Saurischia</taxon>
        <taxon>Theropoda</taxon>
        <taxon>Coelurosauria</taxon>
        <taxon>Aves</taxon>
        <taxon>Neognathae</taxon>
        <taxon>Neoaves</taxon>
        <taxon>Telluraves</taxon>
        <taxon>Australaves</taxon>
        <taxon>Passeriformes</taxon>
        <taxon>Corvoidea</taxon>
        <taxon>Cinclosomatidae</taxon>
        <taxon>Ptilorrhoa</taxon>
    </lineage>
</organism>
<feature type="compositionally biased region" description="Polar residues" evidence="7">
    <location>
        <begin position="59"/>
        <end position="76"/>
    </location>
</feature>
<gene>
    <name evidence="9" type="primary">Ervk25</name>
    <name evidence="9" type="ORF">PTILEU_R14880</name>
</gene>
<comment type="caution">
    <text evidence="9">The sequence shown here is derived from an EMBL/GenBank/DDBJ whole genome shotgun (WGS) entry which is preliminary data.</text>
</comment>
<evidence type="ECO:0000256" key="5">
    <source>
        <dbReference type="ARBA" id="ARBA00022801"/>
    </source>
</evidence>
<reference evidence="9 10" key="1">
    <citation type="submission" date="2019-09" db="EMBL/GenBank/DDBJ databases">
        <title>Bird 10,000 Genomes (B10K) Project - Family phase.</title>
        <authorList>
            <person name="Zhang G."/>
        </authorList>
    </citation>
    <scope>NUCLEOTIDE SEQUENCE [LARGE SCALE GENOMIC DNA]</scope>
    <source>
        <strain evidence="9">B10K-CU-031-17</strain>
        <tissue evidence="9">Muscle</tissue>
    </source>
</reference>
<sequence>IQLRIKIHALQDLQQLLGEINWIRSTLDITNDELAPVFDLLKGDCDITSPRTHTRGSKGTRQSSRGISKETSTSLY</sequence>
<dbReference type="GO" id="GO:0003964">
    <property type="term" value="F:RNA-directed DNA polymerase activity"/>
    <property type="evidence" value="ECO:0007669"/>
    <property type="project" value="UniProtKB-KW"/>
</dbReference>
<keyword evidence="10" id="KW-1185">Reference proteome</keyword>
<accession>A0A7K8MT69</accession>
<feature type="region of interest" description="Disordered" evidence="7">
    <location>
        <begin position="47"/>
        <end position="76"/>
    </location>
</feature>
<evidence type="ECO:0000256" key="1">
    <source>
        <dbReference type="ARBA" id="ARBA00022679"/>
    </source>
</evidence>
<evidence type="ECO:0000313" key="9">
    <source>
        <dbReference type="EMBL" id="NXE44146.1"/>
    </source>
</evidence>
<keyword evidence="4" id="KW-0255">Endonuclease</keyword>
<keyword evidence="6" id="KW-0695">RNA-directed DNA polymerase</keyword>
<dbReference type="Proteomes" id="UP000547721">
    <property type="component" value="Unassembled WGS sequence"/>
</dbReference>